<dbReference type="SUPFAM" id="SSF50978">
    <property type="entry name" value="WD40 repeat-like"/>
    <property type="match status" value="2"/>
</dbReference>
<feature type="compositionally biased region" description="Basic and acidic residues" evidence="4">
    <location>
        <begin position="1481"/>
        <end position="1490"/>
    </location>
</feature>
<proteinExistence type="predicted"/>
<feature type="compositionally biased region" description="Polar residues" evidence="4">
    <location>
        <begin position="1400"/>
        <end position="1410"/>
    </location>
</feature>
<dbReference type="Proteomes" id="UP001164746">
    <property type="component" value="Chromosome 11"/>
</dbReference>
<name>A0ABY7FCN2_MYAAR</name>
<dbReference type="SMART" id="SM00320">
    <property type="entry name" value="WD40"/>
    <property type="match status" value="12"/>
</dbReference>
<reference evidence="7" key="1">
    <citation type="submission" date="2022-11" db="EMBL/GenBank/DDBJ databases">
        <title>Centuries of genome instability and evolution in soft-shell clam transmissible cancer (bioRxiv).</title>
        <authorList>
            <person name="Hart S.F.M."/>
            <person name="Yonemitsu M.A."/>
            <person name="Giersch R.M."/>
            <person name="Beal B.F."/>
            <person name="Arriagada G."/>
            <person name="Davis B.W."/>
            <person name="Ostrander E.A."/>
            <person name="Goff S.P."/>
            <person name="Metzger M.J."/>
        </authorList>
    </citation>
    <scope>NUCLEOTIDE SEQUENCE</scope>
    <source>
        <strain evidence="7">MELC-2E11</strain>
        <tissue evidence="7">Siphon/mantle</tissue>
    </source>
</reference>
<keyword evidence="8" id="KW-1185">Reference proteome</keyword>
<feature type="compositionally biased region" description="Polar residues" evidence="4">
    <location>
        <begin position="1184"/>
        <end position="1193"/>
    </location>
</feature>
<feature type="compositionally biased region" description="Pro residues" evidence="4">
    <location>
        <begin position="1128"/>
        <end position="1144"/>
    </location>
</feature>
<feature type="compositionally biased region" description="Basic and acidic residues" evidence="4">
    <location>
        <begin position="1359"/>
        <end position="1368"/>
    </location>
</feature>
<evidence type="ECO:0000256" key="3">
    <source>
        <dbReference type="PROSITE-ProRule" id="PRU00221"/>
    </source>
</evidence>
<evidence type="ECO:0000259" key="5">
    <source>
        <dbReference type="Pfam" id="PF24780"/>
    </source>
</evidence>
<dbReference type="Pfam" id="PF24780">
    <property type="entry name" value="WD40_MABP1-WDR62_1st"/>
    <property type="match status" value="1"/>
</dbReference>
<gene>
    <name evidence="7" type="ORF">MAR_000630</name>
</gene>
<feature type="domain" description="MABP1/WDR62 second WD40" evidence="6">
    <location>
        <begin position="372"/>
        <end position="713"/>
    </location>
</feature>
<feature type="compositionally biased region" description="Low complexity" evidence="4">
    <location>
        <begin position="1201"/>
        <end position="1210"/>
    </location>
</feature>
<evidence type="ECO:0000256" key="4">
    <source>
        <dbReference type="SAM" id="MobiDB-lite"/>
    </source>
</evidence>
<feature type="compositionally biased region" description="Low complexity" evidence="4">
    <location>
        <begin position="1416"/>
        <end position="1430"/>
    </location>
</feature>
<evidence type="ECO:0000256" key="2">
    <source>
        <dbReference type="ARBA" id="ARBA00022737"/>
    </source>
</evidence>
<dbReference type="InterPro" id="IPR056161">
    <property type="entry name" value="WD40_MABP1-WDR62_1st"/>
</dbReference>
<evidence type="ECO:0000259" key="6">
    <source>
        <dbReference type="Pfam" id="PF24782"/>
    </source>
</evidence>
<feature type="domain" description="MABP1/WDR62 first WD40" evidence="5">
    <location>
        <begin position="44"/>
        <end position="366"/>
    </location>
</feature>
<feature type="compositionally biased region" description="Polar residues" evidence="4">
    <location>
        <begin position="1610"/>
        <end position="1619"/>
    </location>
</feature>
<feature type="region of interest" description="Disordered" evidence="4">
    <location>
        <begin position="1107"/>
        <end position="1541"/>
    </location>
</feature>
<feature type="region of interest" description="Disordered" evidence="4">
    <location>
        <begin position="796"/>
        <end position="819"/>
    </location>
</feature>
<organism evidence="7 8">
    <name type="scientific">Mya arenaria</name>
    <name type="common">Soft-shell clam</name>
    <dbReference type="NCBI Taxonomy" id="6604"/>
    <lineage>
        <taxon>Eukaryota</taxon>
        <taxon>Metazoa</taxon>
        <taxon>Spiralia</taxon>
        <taxon>Lophotrochozoa</taxon>
        <taxon>Mollusca</taxon>
        <taxon>Bivalvia</taxon>
        <taxon>Autobranchia</taxon>
        <taxon>Heteroconchia</taxon>
        <taxon>Euheterodonta</taxon>
        <taxon>Imparidentia</taxon>
        <taxon>Neoheterodontei</taxon>
        <taxon>Myida</taxon>
        <taxon>Myoidea</taxon>
        <taxon>Myidae</taxon>
        <taxon>Mya</taxon>
    </lineage>
</organism>
<keyword evidence="2" id="KW-0677">Repeat</keyword>
<protein>
    <submittedName>
        <fullName evidence="7">MABP1-like protein</fullName>
    </submittedName>
</protein>
<dbReference type="InterPro" id="IPR056162">
    <property type="entry name" value="WD40_MABP1-WDR62_2nd"/>
</dbReference>
<feature type="repeat" description="WD" evidence="3">
    <location>
        <begin position="680"/>
        <end position="721"/>
    </location>
</feature>
<feature type="compositionally biased region" description="Polar residues" evidence="4">
    <location>
        <begin position="1523"/>
        <end position="1534"/>
    </location>
</feature>
<feature type="region of interest" description="Disordered" evidence="4">
    <location>
        <begin position="1738"/>
        <end position="1818"/>
    </location>
</feature>
<evidence type="ECO:0000313" key="8">
    <source>
        <dbReference type="Proteomes" id="UP001164746"/>
    </source>
</evidence>
<dbReference type="InterPro" id="IPR015943">
    <property type="entry name" value="WD40/YVTN_repeat-like_dom_sf"/>
</dbReference>
<feature type="region of interest" description="Disordered" evidence="4">
    <location>
        <begin position="1571"/>
        <end position="1702"/>
    </location>
</feature>
<evidence type="ECO:0000256" key="1">
    <source>
        <dbReference type="ARBA" id="ARBA00022574"/>
    </source>
</evidence>
<dbReference type="PANTHER" id="PTHR44813">
    <property type="entry name" value="MITOGEN-ACTIVATED PROTEIN KINASE-BINDING PROTEIN 1"/>
    <property type="match status" value="1"/>
</dbReference>
<feature type="compositionally biased region" description="Basic and acidic residues" evidence="4">
    <location>
        <begin position="1498"/>
        <end position="1517"/>
    </location>
</feature>
<dbReference type="InterPro" id="IPR001680">
    <property type="entry name" value="WD40_rpt"/>
</dbReference>
<dbReference type="Pfam" id="PF24782">
    <property type="entry name" value="WD40_MABP1-WDR62_2nd"/>
    <property type="match status" value="1"/>
</dbReference>
<feature type="region of interest" description="Disordered" evidence="4">
    <location>
        <begin position="964"/>
        <end position="996"/>
    </location>
</feature>
<dbReference type="PROSITE" id="PS50082">
    <property type="entry name" value="WD_REPEATS_2"/>
    <property type="match status" value="1"/>
</dbReference>
<feature type="region of interest" description="Disordered" evidence="4">
    <location>
        <begin position="835"/>
        <end position="862"/>
    </location>
</feature>
<feature type="compositionally biased region" description="Acidic residues" evidence="4">
    <location>
        <begin position="968"/>
        <end position="989"/>
    </location>
</feature>
<feature type="compositionally biased region" description="Polar residues" evidence="4">
    <location>
        <begin position="1215"/>
        <end position="1226"/>
    </location>
</feature>
<feature type="compositionally biased region" description="Basic and acidic residues" evidence="4">
    <location>
        <begin position="1625"/>
        <end position="1635"/>
    </location>
</feature>
<dbReference type="InterPro" id="IPR055292">
    <property type="entry name" value="MABP1"/>
</dbReference>
<feature type="compositionally biased region" description="Polar residues" evidence="4">
    <location>
        <begin position="1759"/>
        <end position="1769"/>
    </location>
</feature>
<feature type="compositionally biased region" description="Polar residues" evidence="4">
    <location>
        <begin position="1636"/>
        <end position="1645"/>
    </location>
</feature>
<accession>A0ABY7FCN2</accession>
<dbReference type="PANTHER" id="PTHR44813:SF1">
    <property type="entry name" value="MITOGEN-ACTIVATED PROTEIN KINASE-BINDING PROTEIN 1"/>
    <property type="match status" value="1"/>
</dbReference>
<evidence type="ECO:0000313" key="7">
    <source>
        <dbReference type="EMBL" id="WAR18792.1"/>
    </source>
</evidence>
<sequence length="1931" mass="212198">MENKHPRRILKSPVAKRRSRLVPKDQKVVLERVLGLTASSNATFACDPNTGTLAYPAGCVVVLYNPKKNKQGHIFNVSKKNITSLAFSGDGKHLVTGESGHQPAVRVWDVAEKTQVAEFLGHKFGIICVAFSPNLKYIVSIGTMHDMQVCVWNWRTGSKVASNKVSSKVSSVAFSADGSYFVTVGTRHVKFWYLDSSKSKINETVPLNGRNGILGDQRNNFFCDVATGTGSQEKSTFCVTQSGFLCQFNEKRQMDRWVELRTTIANCISASSRYIYAGCANGVVRVFSAKTLEYVATLPKPHYLGNDIAAPRNDRQGILNDKKYPDTIAIAFDEEHSKVTCIYNDHSVYVWDVHDLKKIGKAWSFLYHSSCVYGVEVYPMLEEGKTPILPPNSFITCSSDDTIRIWNLDPHMAETKTYKNNIYSHDLLKIMYMDPSLASLCDVDYNPSGATDKTDTNYDDKNGIRSIRVSPDGQHLASGDRQGNVRIHDLENLIEIKQIEAHESEVLSLEYSHWKPGPSLLSSSSRDRLIHVFDTEQQYGLLQTLSDHSSSISAVRFTHTDDQLKMISCGADKSILFRNLQQDPEFQFTLATHQVEKMTLYDMVVDPEHTVAAIACQDRNVRVYNIKNGKKKKEYKGSLGDEGTLVRMSLDPSGSYLATSCSDKNICLLDFASGDLQATMFGHSEFSTDVKFMNDLRHLITTSGDGCIFVWRLPQEMTSQMHNKMADTGQALAHISNGLPRPMPVTSLQHDIPDFAPGVRAFDSPEKLLLKMSGGLPAVEEGEVVGGFVSPDKILNPKAAEEGDVSSPAQDGPDSRSSIASLPSWVKKHMGMENVPDCDEEEKDGSSQAPRGRWAQRGETQNVVLKQQDGRSVSVNEDRRRFSYEADTVLGQADLRRDTMVIDRPTNMPKNMPVIEDEDMEEEDLFMGSRTFVKPDTNRDITWDDLYNFDNDADVAAENEIIYYPPSESDDSESGDVVSLEDMDEEEDSTPSTPLDDVQARINNREKFLKDTFENLSFTPVVDTEKFRRGLDNLEEELDGGGAGNAAINHRQSLSARFLSRSQAAGARGQYGGITRQDNWFDSVQRRKDDMARNLDESRKMLMAMGWKQESPDTDNEDPFAHPSVIPTSPPQSPQVDPTKPPSPLTGAGQQLPSPSPSPRTPKTLRRCWSSFELPKSPIPEIVSVTNPETKPSNPKRLQRSASSCSVSSRGSKEGVSTTPTSSRGAPSQPRPRTLPLDKAGGRVTPTERAGGRTSGPTSRLYTKKDLPYTPTASSRISGEVRKKTSRFSAPLEVKDDSAPALRRSSYGSNLNKSHSKSLHSLTFDEDELELTPQGANRRPRSKWGAKLSTFGSVPDLLQPEKDGKKSSETSSVDSGRSEPDINDNVVKQSDQKEKKTYTRKSLSTSQSKPSDLGSKRAASSRSLAPSRSISVEEKNGPLKSVSVSMTNLTSTTSKKTTKDRDLMPPPAVPGSKARPNRAAKRADPRRRTTDNSGFSLEEAKDILSGKSSKIVEIKEKAKQKRSTSISPSRNSHGNPLDLEVKKTTDINDFISSADTGVLLASTEIELTAAEMRRKSAPGSSTGLPLEAYPNDPPERDVAPESSKSRTRATKTANTSKSVNPVVDSVKHKTEHSKSNSDSGDNSPRLSEHSNDNDGECPSPSVKDRIARLNKHVTQTGRQSSTSPYRGQGRPTSPTDSPRQTSAVQINLSSSLDNTVASPSSVTSCNTQSLLTVSADSPRLLPSITPEVTGSQDMEIETSPLSASTQSTFPAAVHTPSANMAASPESDTLMGALSPGNHSNSSPRSVADTGLGSDTDLDSSQSFRRYQLSQPSLSACKEQFYQTFSSVERFTEMVSGLRSRGEDVKDLQNQCCHLASSLRSAVGLEPPTDHLTGLLTTLTDRLTSMEHRMEHRMTCMEEKIDALSGNAVSHK</sequence>
<dbReference type="Gene3D" id="2.130.10.10">
    <property type="entry name" value="YVTN repeat-like/Quinoprotein amine dehydrogenase"/>
    <property type="match status" value="3"/>
</dbReference>
<keyword evidence="1 3" id="KW-0853">WD repeat</keyword>
<dbReference type="InterPro" id="IPR036322">
    <property type="entry name" value="WD40_repeat_dom_sf"/>
</dbReference>
<dbReference type="EMBL" id="CP111022">
    <property type="protein sequence ID" value="WAR18792.1"/>
    <property type="molecule type" value="Genomic_DNA"/>
</dbReference>
<feature type="compositionally biased region" description="Polar residues" evidence="4">
    <location>
        <begin position="1672"/>
        <end position="1702"/>
    </location>
</feature>